<proteinExistence type="inferred from homology"/>
<evidence type="ECO:0000256" key="1">
    <source>
        <dbReference type="ARBA" id="ARBA00004123"/>
    </source>
</evidence>
<sequence length="271" mass="30799">MAYDVNFDSMTQQNVKTSKVRSIRRVLKPNEAVFPILQEKELLLSEYSERNASLTKEVIELKEEVERLKTLANAAKNEHVTKMSVMESWRMEKQQSLSIRQPIPSGDPVHSQIQNLLRQACPQRTTLGTEGVFDFGLHGQDGHYAGCLAARQLEVLSVEQVHNVKLWKQYAFRKEEIKKESETAGIGTVVESELPPLDWIQLDKSVNEVVLLHGTHSDKIDMITQYGFDQRMAREGGLYGQGVYFTDQSCKSAYGYLWFKLGESGSGWLLT</sequence>
<name>A0A9P1DFW4_9DINO</name>
<keyword evidence="4" id="KW-0808">Transferase</keyword>
<dbReference type="InterPro" id="IPR012317">
    <property type="entry name" value="Poly(ADP-ribose)pol_cat_dom"/>
</dbReference>
<dbReference type="GO" id="GO:0016787">
    <property type="term" value="F:hydrolase activity"/>
    <property type="evidence" value="ECO:0007669"/>
    <property type="project" value="UniProtKB-KW"/>
</dbReference>
<evidence type="ECO:0000313" key="9">
    <source>
        <dbReference type="EMBL" id="CAL1162846.1"/>
    </source>
</evidence>
<protein>
    <recommendedName>
        <fullName evidence="4">Poly [ADP-ribose] polymerase</fullName>
        <shortName evidence="4">PARP</shortName>
        <ecNumber evidence="4">2.4.2.-</ecNumber>
    </recommendedName>
</protein>
<evidence type="ECO:0000256" key="4">
    <source>
        <dbReference type="RuleBase" id="RU362114"/>
    </source>
</evidence>
<organism evidence="8">
    <name type="scientific">Cladocopium goreaui</name>
    <dbReference type="NCBI Taxonomy" id="2562237"/>
    <lineage>
        <taxon>Eukaryota</taxon>
        <taxon>Sar</taxon>
        <taxon>Alveolata</taxon>
        <taxon>Dinophyceae</taxon>
        <taxon>Suessiales</taxon>
        <taxon>Symbiodiniaceae</taxon>
        <taxon>Cladocopium</taxon>
    </lineage>
</organism>
<reference evidence="8" key="1">
    <citation type="submission" date="2022-10" db="EMBL/GenBank/DDBJ databases">
        <authorList>
            <person name="Chen Y."/>
            <person name="Dougan E. K."/>
            <person name="Chan C."/>
            <person name="Rhodes N."/>
            <person name="Thang M."/>
        </authorList>
    </citation>
    <scope>NUCLEOTIDE SEQUENCE</scope>
</reference>
<dbReference type="Pfam" id="PF02825">
    <property type="entry name" value="WWE"/>
    <property type="match status" value="1"/>
</dbReference>
<feature type="coiled-coil region" evidence="5">
    <location>
        <begin position="37"/>
        <end position="78"/>
    </location>
</feature>
<dbReference type="EC" id="2.4.2.-" evidence="4"/>
<dbReference type="InterPro" id="IPR051712">
    <property type="entry name" value="ARTD-AVP"/>
</dbReference>
<dbReference type="InterPro" id="IPR004170">
    <property type="entry name" value="WWE_dom"/>
</dbReference>
<keyword evidence="2" id="KW-0539">Nucleus</keyword>
<evidence type="ECO:0000256" key="3">
    <source>
        <dbReference type="ARBA" id="ARBA00024347"/>
    </source>
</evidence>
<keyword evidence="4" id="KW-0328">Glycosyltransferase</keyword>
<feature type="domain" description="WWE" evidence="6">
    <location>
        <begin position="1"/>
        <end position="25"/>
    </location>
</feature>
<keyword evidence="5" id="KW-0175">Coiled coil</keyword>
<dbReference type="PROSITE" id="PS50918">
    <property type="entry name" value="WWE"/>
    <property type="match status" value="1"/>
</dbReference>
<accession>A0A9P1DFW4</accession>
<evidence type="ECO:0000313" key="11">
    <source>
        <dbReference type="Proteomes" id="UP001152797"/>
    </source>
</evidence>
<dbReference type="SUPFAM" id="SSF117839">
    <property type="entry name" value="WWE domain"/>
    <property type="match status" value="1"/>
</dbReference>
<dbReference type="GO" id="GO:0005634">
    <property type="term" value="C:nucleus"/>
    <property type="evidence" value="ECO:0007669"/>
    <property type="project" value="UniProtKB-SubCell"/>
</dbReference>
<reference evidence="9" key="2">
    <citation type="submission" date="2024-04" db="EMBL/GenBank/DDBJ databases">
        <authorList>
            <person name="Chen Y."/>
            <person name="Shah S."/>
            <person name="Dougan E. K."/>
            <person name="Thang M."/>
            <person name="Chan C."/>
        </authorList>
    </citation>
    <scope>NUCLEOTIDE SEQUENCE [LARGE SCALE GENOMIC DNA]</scope>
</reference>
<evidence type="ECO:0000313" key="10">
    <source>
        <dbReference type="EMBL" id="CAL4796783.1"/>
    </source>
</evidence>
<dbReference type="PANTHER" id="PTHR45740">
    <property type="entry name" value="POLY [ADP-RIBOSE] POLYMERASE"/>
    <property type="match status" value="1"/>
</dbReference>
<dbReference type="EMBL" id="CAMXCT030004536">
    <property type="protein sequence ID" value="CAL4796783.1"/>
    <property type="molecule type" value="Genomic_DNA"/>
</dbReference>
<comment type="subcellular location">
    <subcellularLocation>
        <location evidence="1">Nucleus</location>
    </subcellularLocation>
</comment>
<keyword evidence="11" id="KW-1185">Reference proteome</keyword>
<evidence type="ECO:0000256" key="5">
    <source>
        <dbReference type="SAM" id="Coils"/>
    </source>
</evidence>
<keyword evidence="4" id="KW-0520">NAD</keyword>
<dbReference type="InterPro" id="IPR037197">
    <property type="entry name" value="WWE_dom_sf"/>
</dbReference>
<dbReference type="AlphaFoldDB" id="A0A9P1DFW4"/>
<dbReference type="SUPFAM" id="SSF56399">
    <property type="entry name" value="ADP-ribosylation"/>
    <property type="match status" value="1"/>
</dbReference>
<dbReference type="EMBL" id="CAMXCT020004536">
    <property type="protein sequence ID" value="CAL1162846.1"/>
    <property type="molecule type" value="Genomic_DNA"/>
</dbReference>
<evidence type="ECO:0000259" key="6">
    <source>
        <dbReference type="PROSITE" id="PS50918"/>
    </source>
</evidence>
<comment type="caution">
    <text evidence="8">The sequence shown here is derived from an EMBL/GenBank/DDBJ whole genome shotgun (WGS) entry which is preliminary data.</text>
</comment>
<dbReference type="PANTHER" id="PTHR45740:SF2">
    <property type="entry name" value="POLY [ADP-RIBOSE] POLYMERASE"/>
    <property type="match status" value="1"/>
</dbReference>
<feature type="domain" description="PARP catalytic" evidence="7">
    <location>
        <begin position="85"/>
        <end position="271"/>
    </location>
</feature>
<evidence type="ECO:0000259" key="7">
    <source>
        <dbReference type="PROSITE" id="PS51059"/>
    </source>
</evidence>
<dbReference type="EMBL" id="CAMXCT010004536">
    <property type="protein sequence ID" value="CAI4009471.1"/>
    <property type="molecule type" value="Genomic_DNA"/>
</dbReference>
<dbReference type="Gene3D" id="3.90.228.10">
    <property type="match status" value="1"/>
</dbReference>
<dbReference type="PROSITE" id="PS51059">
    <property type="entry name" value="PARP_CATALYTIC"/>
    <property type="match status" value="1"/>
</dbReference>
<gene>
    <name evidence="8" type="ORF">C1SCF055_LOCUS34827</name>
</gene>
<evidence type="ECO:0000313" key="8">
    <source>
        <dbReference type="EMBL" id="CAI4009471.1"/>
    </source>
</evidence>
<comment type="similarity">
    <text evidence="3">Belongs to the ARTD/PARP family.</text>
</comment>
<dbReference type="OrthoDB" id="6133115at2759"/>
<keyword evidence="10" id="KW-0378">Hydrolase</keyword>
<dbReference type="Pfam" id="PF00644">
    <property type="entry name" value="PARP"/>
    <property type="match status" value="1"/>
</dbReference>
<dbReference type="GO" id="GO:0003950">
    <property type="term" value="F:NAD+ poly-ADP-ribosyltransferase activity"/>
    <property type="evidence" value="ECO:0007669"/>
    <property type="project" value="UniProtKB-UniRule"/>
</dbReference>
<dbReference type="GO" id="GO:1990404">
    <property type="term" value="F:NAD+-protein mono-ADP-ribosyltransferase activity"/>
    <property type="evidence" value="ECO:0007669"/>
    <property type="project" value="TreeGrafter"/>
</dbReference>
<evidence type="ECO:0000256" key="2">
    <source>
        <dbReference type="ARBA" id="ARBA00023242"/>
    </source>
</evidence>
<dbReference type="Proteomes" id="UP001152797">
    <property type="component" value="Unassembled WGS sequence"/>
</dbReference>